<evidence type="ECO:0000313" key="6">
    <source>
        <dbReference type="Proteomes" id="UP000275408"/>
    </source>
</evidence>
<gene>
    <name evidence="5" type="ORF">pdam_00018568</name>
</gene>
<proteinExistence type="inferred from homology"/>
<evidence type="ECO:0000259" key="4">
    <source>
        <dbReference type="PROSITE" id="PS51462"/>
    </source>
</evidence>
<dbReference type="Pfam" id="PF18290">
    <property type="entry name" value="Nudix_hydro"/>
    <property type="match status" value="1"/>
</dbReference>
<dbReference type="InterPro" id="IPR020476">
    <property type="entry name" value="Nudix_hydrolase"/>
</dbReference>
<dbReference type="OrthoDB" id="447842at2759"/>
<name>A0A3M6UW15_POCDA</name>
<protein>
    <recommendedName>
        <fullName evidence="4">Nudix hydrolase domain-containing protein</fullName>
    </recommendedName>
</protein>
<dbReference type="PANTHER" id="PTHR13994:SF13">
    <property type="entry name" value="FI03680P"/>
    <property type="match status" value="1"/>
</dbReference>
<dbReference type="PROSITE" id="PS00893">
    <property type="entry name" value="NUDIX_BOX"/>
    <property type="match status" value="1"/>
</dbReference>
<comment type="similarity">
    <text evidence="1 3">Belongs to the Nudix hydrolase family.</text>
</comment>
<evidence type="ECO:0000313" key="5">
    <source>
        <dbReference type="EMBL" id="RMX57835.1"/>
    </source>
</evidence>
<dbReference type="STRING" id="46731.A0A3M6UW15"/>
<dbReference type="Gene3D" id="3.90.79.10">
    <property type="entry name" value="Nucleoside Triphosphate Pyrophosphohydrolase"/>
    <property type="match status" value="1"/>
</dbReference>
<dbReference type="PRINTS" id="PR01356">
    <property type="entry name" value="GFGPROTEIN"/>
</dbReference>
<dbReference type="InterPro" id="IPR003293">
    <property type="entry name" value="Nudix_hydrolase6-like"/>
</dbReference>
<dbReference type="InterPro" id="IPR040618">
    <property type="entry name" value="Pre-Nudix"/>
</dbReference>
<dbReference type="Pfam" id="PF00293">
    <property type="entry name" value="NUDIX"/>
    <property type="match status" value="1"/>
</dbReference>
<keyword evidence="2 3" id="KW-0378">Hydrolase</keyword>
<dbReference type="Gene3D" id="3.40.630.30">
    <property type="match status" value="1"/>
</dbReference>
<dbReference type="FunFam" id="3.90.79.10:FF:000015">
    <property type="entry name" value="Nudix hydrolase 8"/>
    <property type="match status" value="1"/>
</dbReference>
<accession>A0A3M6UW15</accession>
<dbReference type="OMA" id="HAHGGNF"/>
<dbReference type="AlphaFoldDB" id="A0A3M6UW15"/>
<keyword evidence="6" id="KW-1185">Reference proteome</keyword>
<dbReference type="SUPFAM" id="SSF55811">
    <property type="entry name" value="Nudix"/>
    <property type="match status" value="1"/>
</dbReference>
<dbReference type="InterPro" id="IPR000086">
    <property type="entry name" value="NUDIX_hydrolase_dom"/>
</dbReference>
<dbReference type="EMBL" id="RCHS01000602">
    <property type="protein sequence ID" value="RMX57835.1"/>
    <property type="molecule type" value="Genomic_DNA"/>
</dbReference>
<dbReference type="InterPro" id="IPR020084">
    <property type="entry name" value="NUDIX_hydrolase_CS"/>
</dbReference>
<evidence type="ECO:0000256" key="2">
    <source>
        <dbReference type="ARBA" id="ARBA00022801"/>
    </source>
</evidence>
<dbReference type="PANTHER" id="PTHR13994">
    <property type="entry name" value="NUDIX HYDROLASE RELATED"/>
    <property type="match status" value="1"/>
</dbReference>
<dbReference type="PROSITE" id="PS51462">
    <property type="entry name" value="NUDIX"/>
    <property type="match status" value="1"/>
</dbReference>
<dbReference type="Proteomes" id="UP000275408">
    <property type="component" value="Unassembled WGS sequence"/>
</dbReference>
<dbReference type="PRINTS" id="PR00502">
    <property type="entry name" value="NUDIXFAMILY"/>
</dbReference>
<dbReference type="GO" id="GO:0047631">
    <property type="term" value="F:ADP-ribose diphosphatase activity"/>
    <property type="evidence" value="ECO:0007669"/>
    <property type="project" value="TreeGrafter"/>
</dbReference>
<evidence type="ECO:0000256" key="1">
    <source>
        <dbReference type="ARBA" id="ARBA00005582"/>
    </source>
</evidence>
<comment type="caution">
    <text evidence="5">The sequence shown here is derived from an EMBL/GenBank/DDBJ whole genome shotgun (WGS) entry which is preliminary data.</text>
</comment>
<dbReference type="InterPro" id="IPR015797">
    <property type="entry name" value="NUDIX_hydrolase-like_dom_sf"/>
</dbReference>
<evidence type="ECO:0000256" key="3">
    <source>
        <dbReference type="RuleBase" id="RU003476"/>
    </source>
</evidence>
<reference evidence="5 6" key="1">
    <citation type="journal article" date="2018" name="Sci. Rep.">
        <title>Comparative analysis of the Pocillopora damicornis genome highlights role of immune system in coral evolution.</title>
        <authorList>
            <person name="Cunning R."/>
            <person name="Bay R.A."/>
            <person name="Gillette P."/>
            <person name="Baker A.C."/>
            <person name="Traylor-Knowles N."/>
        </authorList>
    </citation>
    <scope>NUCLEOTIDE SEQUENCE [LARGE SCALE GENOMIC DNA]</scope>
    <source>
        <strain evidence="5">RSMAS</strain>
        <tissue evidence="5">Whole animal</tissue>
    </source>
</reference>
<dbReference type="GO" id="GO:0051287">
    <property type="term" value="F:NAD binding"/>
    <property type="evidence" value="ECO:0007669"/>
    <property type="project" value="TreeGrafter"/>
</dbReference>
<dbReference type="CDD" id="cd04670">
    <property type="entry name" value="NUDIX_ASFGF2_Nudt6"/>
    <property type="match status" value="1"/>
</dbReference>
<dbReference type="GO" id="GO:0035529">
    <property type="term" value="F:NADH pyrophosphatase activity"/>
    <property type="evidence" value="ECO:0007669"/>
    <property type="project" value="TreeGrafter"/>
</dbReference>
<organism evidence="5 6">
    <name type="scientific">Pocillopora damicornis</name>
    <name type="common">Cauliflower coral</name>
    <name type="synonym">Millepora damicornis</name>
    <dbReference type="NCBI Taxonomy" id="46731"/>
    <lineage>
        <taxon>Eukaryota</taxon>
        <taxon>Metazoa</taxon>
        <taxon>Cnidaria</taxon>
        <taxon>Anthozoa</taxon>
        <taxon>Hexacorallia</taxon>
        <taxon>Scleractinia</taxon>
        <taxon>Astrocoeniina</taxon>
        <taxon>Pocilloporidae</taxon>
        <taxon>Pocillopora</taxon>
    </lineage>
</organism>
<sequence length="290" mass="33250">MSSAKAVNAEGYLDTSTNESFSEDEFKGIKDIFGGITINTDVEKCESNEDFERKLALSLEKFKQCGIRGVWLRISIENSTFIPIAVKHGFQFHHTYPTYIVLTHWLPKDEPNTLPTFATSYLGAGGLVINEKNQVLAVCERYSRKKHWKLPGGMVDRSEDIVEAVTREVLEETGIQTTFISLVCFRHMLNFRFGCSDIYFICLLKPLTHEITRDTKEIADAQWMELDEYIASPLVNDSNRFIALAYKNNFQNNDSVVKIETEQIQVHKTVGTFFTLNFYDDKDHNRDDST</sequence>
<feature type="domain" description="Nudix hydrolase" evidence="4">
    <location>
        <begin position="119"/>
        <end position="248"/>
    </location>
</feature>